<reference evidence="1 2" key="1">
    <citation type="journal article" date="2024" name="G3 (Bethesda)">
        <title>Genome assembly of Hibiscus sabdariffa L. provides insights into metabolisms of medicinal natural products.</title>
        <authorList>
            <person name="Kim T."/>
        </authorList>
    </citation>
    <scope>NUCLEOTIDE SEQUENCE [LARGE SCALE GENOMIC DNA]</scope>
    <source>
        <strain evidence="1">TK-2024</strain>
        <tissue evidence="1">Old leaves</tissue>
    </source>
</reference>
<evidence type="ECO:0000313" key="2">
    <source>
        <dbReference type="Proteomes" id="UP001396334"/>
    </source>
</evidence>
<accession>A0ABR2PAX3</accession>
<dbReference type="Proteomes" id="UP001396334">
    <property type="component" value="Unassembled WGS sequence"/>
</dbReference>
<keyword evidence="2" id="KW-1185">Reference proteome</keyword>
<dbReference type="EMBL" id="JBBPBN010000069">
    <property type="protein sequence ID" value="KAK8985574.1"/>
    <property type="molecule type" value="Genomic_DNA"/>
</dbReference>
<organism evidence="1 2">
    <name type="scientific">Hibiscus sabdariffa</name>
    <name type="common">roselle</name>
    <dbReference type="NCBI Taxonomy" id="183260"/>
    <lineage>
        <taxon>Eukaryota</taxon>
        <taxon>Viridiplantae</taxon>
        <taxon>Streptophyta</taxon>
        <taxon>Embryophyta</taxon>
        <taxon>Tracheophyta</taxon>
        <taxon>Spermatophyta</taxon>
        <taxon>Magnoliopsida</taxon>
        <taxon>eudicotyledons</taxon>
        <taxon>Gunneridae</taxon>
        <taxon>Pentapetalae</taxon>
        <taxon>rosids</taxon>
        <taxon>malvids</taxon>
        <taxon>Malvales</taxon>
        <taxon>Malvaceae</taxon>
        <taxon>Malvoideae</taxon>
        <taxon>Hibiscus</taxon>
    </lineage>
</organism>
<gene>
    <name evidence="1" type="ORF">V6N11_068827</name>
</gene>
<evidence type="ECO:0000313" key="1">
    <source>
        <dbReference type="EMBL" id="KAK8985574.1"/>
    </source>
</evidence>
<name>A0ABR2PAX3_9ROSI</name>
<comment type="caution">
    <text evidence="1">The sequence shown here is derived from an EMBL/GenBank/DDBJ whole genome shotgun (WGS) entry which is preliminary data.</text>
</comment>
<sequence length="108" mass="11938">MAHSLQPDDSISPRKVQTSNFYTISYRVSLHQCGEFAGHSIHLVARRLSVSIIRECDRLHLDEENSAQASNMLLNSADVGSVTPIDFENCMQILLVSSLSNPPIPAFP</sequence>
<proteinExistence type="predicted"/>
<protein>
    <submittedName>
        <fullName evidence="1">Uncharacterized protein</fullName>
    </submittedName>
</protein>